<reference evidence="8" key="1">
    <citation type="submission" date="2020-05" db="EMBL/GenBank/DDBJ databases">
        <authorList>
            <person name="Chiriac C."/>
            <person name="Salcher M."/>
            <person name="Ghai R."/>
            <person name="Kavagutti S V."/>
        </authorList>
    </citation>
    <scope>NUCLEOTIDE SEQUENCE</scope>
</reference>
<organism evidence="8">
    <name type="scientific">freshwater metagenome</name>
    <dbReference type="NCBI Taxonomy" id="449393"/>
    <lineage>
        <taxon>unclassified sequences</taxon>
        <taxon>metagenomes</taxon>
        <taxon>ecological metagenomes</taxon>
    </lineage>
</organism>
<keyword evidence="4" id="KW-0732">Signal</keyword>
<dbReference type="FunFam" id="2.60.40.10:FF:000495">
    <property type="entry name" value="Periplasmic beta-glucosidase"/>
    <property type="match status" value="1"/>
</dbReference>
<dbReference type="AlphaFoldDB" id="A0A6J6CET0"/>
<evidence type="ECO:0000256" key="1">
    <source>
        <dbReference type="ARBA" id="ARBA00000448"/>
    </source>
</evidence>
<dbReference type="Gene3D" id="3.40.50.1700">
    <property type="entry name" value="Glycoside hydrolase family 3 C-terminal domain"/>
    <property type="match status" value="1"/>
</dbReference>
<dbReference type="PANTHER" id="PTHR30620">
    <property type="entry name" value="PERIPLASMIC BETA-GLUCOSIDASE-RELATED"/>
    <property type="match status" value="1"/>
</dbReference>
<name>A0A6J6CET0_9ZZZZ</name>
<proteinExistence type="inferred from homology"/>
<dbReference type="Pfam" id="PF01915">
    <property type="entry name" value="Glyco_hydro_3_C"/>
    <property type="match status" value="1"/>
</dbReference>
<evidence type="ECO:0000313" key="8">
    <source>
        <dbReference type="EMBL" id="CAB4548448.1"/>
    </source>
</evidence>
<dbReference type="GO" id="GO:0008422">
    <property type="term" value="F:beta-glucosidase activity"/>
    <property type="evidence" value="ECO:0007669"/>
    <property type="project" value="UniProtKB-EC"/>
</dbReference>
<accession>A0A6J6CET0</accession>
<evidence type="ECO:0000259" key="7">
    <source>
        <dbReference type="SMART" id="SM01217"/>
    </source>
</evidence>
<dbReference type="PRINTS" id="PR00133">
    <property type="entry name" value="GLHYDRLASE3"/>
</dbReference>
<dbReference type="InterPro" id="IPR013783">
    <property type="entry name" value="Ig-like_fold"/>
</dbReference>
<dbReference type="EC" id="3.2.1.21" evidence="3"/>
<comment type="catalytic activity">
    <reaction evidence="1">
        <text>Hydrolysis of terminal, non-reducing beta-D-glucosyl residues with release of beta-D-glucose.</text>
        <dbReference type="EC" id="3.2.1.21"/>
    </reaction>
</comment>
<dbReference type="Pfam" id="PF00933">
    <property type="entry name" value="Glyco_hydro_3"/>
    <property type="match status" value="1"/>
</dbReference>
<dbReference type="InterPro" id="IPR001764">
    <property type="entry name" value="Glyco_hydro_3_N"/>
</dbReference>
<keyword evidence="5" id="KW-0378">Hydrolase</keyword>
<keyword evidence="6" id="KW-0326">Glycosidase</keyword>
<comment type="similarity">
    <text evidence="2">Belongs to the glycosyl hydrolase 3 family.</text>
</comment>
<dbReference type="InterPro" id="IPR002772">
    <property type="entry name" value="Glyco_hydro_3_C"/>
</dbReference>
<dbReference type="FunFam" id="3.20.20.300:FF:000005">
    <property type="entry name" value="Periplasmic beta-glucosidase"/>
    <property type="match status" value="1"/>
</dbReference>
<evidence type="ECO:0000256" key="5">
    <source>
        <dbReference type="ARBA" id="ARBA00022801"/>
    </source>
</evidence>
<dbReference type="SMART" id="SM01217">
    <property type="entry name" value="Fn3_like"/>
    <property type="match status" value="1"/>
</dbReference>
<sequence length="746" mass="81007">MSSKTISDRVEALLAEMTIEEKAGQLTQYFYFGGLPDPEPGTEIHVVPSKMRAYVEAQAKIGGVGSVLFVRDAAELNRLQKLTVEGHRLGIPLLVGYDVIHGFKTIFPMPLAVAASFEPAIAERGQSIAAKEARSIGIHWTFAPMVDIARDPRWGRIIEGAGEDPYLGAAMAAAQVRGFQGSDLAAGENVLAGPKHFAAYGASLGGRDYDEVNVSDSELHNVYLPPFEAAVKAGAENFMTAYMGVNGIPATANKYLITDVLRNEWGFKGFLVSDANAVFNLITHKFAKDKAAASAAALNAGLDMEMAMIESGYAGIPEAVANNEVSIEIIDDAVRRVLTAKAKLGLLDNPYVDVERSQKVLNDPAHRIAARESAEKTFVLLKNEKNALPLDAANLKSIAVIGPFGDNKRDLLGPWSFAFDVNETISILDGIKSRVGAGVKVEYAQGVAHERRIHPSIFDGDPNNHVNDPADFNEEVEFAKAVALAKISDVVVMVLGEQQAQIGEQAARSTFELPGRQLELLKAVAATGTKVVLLMQSGRPLDLNWASENIPAIMNIWYPGTSGGAAIANTLFGDISPAGRLPITWVRSVGQVPMIYSRHVSHEPHNSDNRYWNEPGSPLYIFGHGLSYTNFAYSDLSLDKKALSKTDSLNVDVVVTNTGNRDSDEVVQLYIHQRYGTAIRPIREMKGFKRLHIKAGESANVSFVLTPRELRYWNAAVKGWVNDSTHFDIWVGGSSAAELHGEFEVK</sequence>
<protein>
    <recommendedName>
        <fullName evidence="3">beta-glucosidase</fullName>
        <ecNumber evidence="3">3.2.1.21</ecNumber>
    </recommendedName>
</protein>
<feature type="domain" description="Fibronectin type III-like" evidence="7">
    <location>
        <begin position="665"/>
        <end position="735"/>
    </location>
</feature>
<dbReference type="GO" id="GO:0009251">
    <property type="term" value="P:glucan catabolic process"/>
    <property type="evidence" value="ECO:0007669"/>
    <property type="project" value="TreeGrafter"/>
</dbReference>
<evidence type="ECO:0000256" key="4">
    <source>
        <dbReference type="ARBA" id="ARBA00022729"/>
    </source>
</evidence>
<dbReference type="SUPFAM" id="SSF51445">
    <property type="entry name" value="(Trans)glycosidases"/>
    <property type="match status" value="1"/>
</dbReference>
<dbReference type="Gene3D" id="3.20.20.300">
    <property type="entry name" value="Glycoside hydrolase, family 3, N-terminal domain"/>
    <property type="match status" value="1"/>
</dbReference>
<dbReference type="Gene3D" id="2.60.40.10">
    <property type="entry name" value="Immunoglobulins"/>
    <property type="match status" value="1"/>
</dbReference>
<dbReference type="InterPro" id="IPR036881">
    <property type="entry name" value="Glyco_hydro_3_C_sf"/>
</dbReference>
<dbReference type="InterPro" id="IPR017853">
    <property type="entry name" value="GH"/>
</dbReference>
<dbReference type="InterPro" id="IPR026891">
    <property type="entry name" value="Fn3-like"/>
</dbReference>
<dbReference type="PANTHER" id="PTHR30620:SF16">
    <property type="entry name" value="LYSOSOMAL BETA GLUCOSIDASE"/>
    <property type="match status" value="1"/>
</dbReference>
<dbReference type="Pfam" id="PF14310">
    <property type="entry name" value="Fn3-like"/>
    <property type="match status" value="1"/>
</dbReference>
<gene>
    <name evidence="8" type="ORF">UFOPK1440_00958</name>
</gene>
<dbReference type="InterPro" id="IPR036962">
    <property type="entry name" value="Glyco_hydro_3_N_sf"/>
</dbReference>
<evidence type="ECO:0000256" key="2">
    <source>
        <dbReference type="ARBA" id="ARBA00005336"/>
    </source>
</evidence>
<evidence type="ECO:0000256" key="6">
    <source>
        <dbReference type="ARBA" id="ARBA00023295"/>
    </source>
</evidence>
<dbReference type="InterPro" id="IPR051915">
    <property type="entry name" value="Cellulose_Degrad_GH3"/>
</dbReference>
<dbReference type="EMBL" id="CAEZSP010000058">
    <property type="protein sequence ID" value="CAB4548448.1"/>
    <property type="molecule type" value="Genomic_DNA"/>
</dbReference>
<dbReference type="SUPFAM" id="SSF52279">
    <property type="entry name" value="Beta-D-glucan exohydrolase, C-terminal domain"/>
    <property type="match status" value="1"/>
</dbReference>
<evidence type="ECO:0000256" key="3">
    <source>
        <dbReference type="ARBA" id="ARBA00012744"/>
    </source>
</evidence>